<feature type="compositionally biased region" description="Low complexity" evidence="1">
    <location>
        <begin position="104"/>
        <end position="131"/>
    </location>
</feature>
<feature type="compositionally biased region" description="Polar residues" evidence="1">
    <location>
        <begin position="38"/>
        <end position="49"/>
    </location>
</feature>
<name>A0A162V5E7_PHYB8</name>
<protein>
    <submittedName>
        <fullName evidence="2">Uncharacterized protein</fullName>
    </submittedName>
</protein>
<dbReference type="EMBL" id="KV440972">
    <property type="protein sequence ID" value="OAD80122.1"/>
    <property type="molecule type" value="Genomic_DNA"/>
</dbReference>
<evidence type="ECO:0000256" key="1">
    <source>
        <dbReference type="SAM" id="MobiDB-lite"/>
    </source>
</evidence>
<dbReference type="InParanoid" id="A0A162V5E7"/>
<dbReference type="Proteomes" id="UP000077315">
    <property type="component" value="Unassembled WGS sequence"/>
</dbReference>
<accession>A0A162V5E7</accession>
<gene>
    <name evidence="2" type="ORF">PHYBLDRAFT_163169</name>
</gene>
<sequence>MQNTKNTLQKPNALDSPIYEKPNAYEEPDQHNPPSPTEIPNQLEDSVTISPPVITITDRPNIIMETLNETKDHEPNTPPPPYAEKQHPRPATHSSQPGFVMQPNESLSWNESSASLASSTTSSTTNTSSSNLPLGSRLSLKKRPKTEVLVFDMRKHSLVRPHLHDIYNHYTKRLVYLKVQQYSYAWGFENILYRASDKKAPSEATKIVEARRRAHQKEITLEWGDYSEGNEASLKSDGLENKTKSNFLFVYETRYEGNRVRWKRPSLISHDMVCDIRPLYLDSEEDEGRGWRRVAEFKSHGMGYFIQLGRLLVDRKIVAAVDGSELFEALLILTCSTLVDLMREVVEKAVGLGQGGVACND</sequence>
<dbReference type="VEuPathDB" id="FungiDB:PHYBLDRAFT_163169"/>
<proteinExistence type="predicted"/>
<organism evidence="2 3">
    <name type="scientific">Phycomyces blakesleeanus (strain ATCC 8743b / DSM 1359 / FGSC 10004 / NBRC 33097 / NRRL 1555)</name>
    <dbReference type="NCBI Taxonomy" id="763407"/>
    <lineage>
        <taxon>Eukaryota</taxon>
        <taxon>Fungi</taxon>
        <taxon>Fungi incertae sedis</taxon>
        <taxon>Mucoromycota</taxon>
        <taxon>Mucoromycotina</taxon>
        <taxon>Mucoromycetes</taxon>
        <taxon>Mucorales</taxon>
        <taxon>Phycomycetaceae</taxon>
        <taxon>Phycomyces</taxon>
    </lineage>
</organism>
<dbReference type="OrthoDB" id="2444645at2759"/>
<evidence type="ECO:0000313" key="2">
    <source>
        <dbReference type="EMBL" id="OAD80122.1"/>
    </source>
</evidence>
<dbReference type="AlphaFoldDB" id="A0A162V5E7"/>
<dbReference type="GeneID" id="28995655"/>
<feature type="compositionally biased region" description="Polar residues" evidence="1">
    <location>
        <begin position="1"/>
        <end position="10"/>
    </location>
</feature>
<reference evidence="3" key="1">
    <citation type="submission" date="2015-06" db="EMBL/GenBank/DDBJ databases">
        <title>Expansion of signal transduction pathways in fungi by whole-genome duplication.</title>
        <authorList>
            <consortium name="DOE Joint Genome Institute"/>
            <person name="Corrochano L.M."/>
            <person name="Kuo A."/>
            <person name="Marcet-Houben M."/>
            <person name="Polaino S."/>
            <person name="Salamov A."/>
            <person name="Villalobos J.M."/>
            <person name="Alvarez M.I."/>
            <person name="Avalos J."/>
            <person name="Benito E.P."/>
            <person name="Benoit I."/>
            <person name="Burger G."/>
            <person name="Camino L.P."/>
            <person name="Canovas D."/>
            <person name="Cerda-Olmedo E."/>
            <person name="Cheng J.-F."/>
            <person name="Dominguez A."/>
            <person name="Elias M."/>
            <person name="Eslava A.P."/>
            <person name="Glaser F."/>
            <person name="Grimwood J."/>
            <person name="Gutierrez G."/>
            <person name="Heitman J."/>
            <person name="Henrissat B."/>
            <person name="Iturriaga E.A."/>
            <person name="Lang B.F."/>
            <person name="Lavin J.L."/>
            <person name="Lee S."/>
            <person name="Li W."/>
            <person name="Lindquist E."/>
            <person name="Lopez-Garcia S."/>
            <person name="Luque E.M."/>
            <person name="Marcos A.T."/>
            <person name="Martin J."/>
            <person name="McCluskey K."/>
            <person name="Medina H.R."/>
            <person name="Miralles-Duran A."/>
            <person name="Miyazaki A."/>
            <person name="Munoz-Torres E."/>
            <person name="Oguiza J.A."/>
            <person name="Ohm R."/>
            <person name="Olmedo M."/>
            <person name="Orejas M."/>
            <person name="Ortiz-Castellanos L."/>
            <person name="Pisabarro A.G."/>
            <person name="Rodriguez-Romero J."/>
            <person name="Ruiz-Herrera J."/>
            <person name="Ruiz-Vazquez R."/>
            <person name="Sanz C."/>
            <person name="Schackwitz W."/>
            <person name="Schmutz J."/>
            <person name="Shahriari M."/>
            <person name="Shelest E."/>
            <person name="Silva-Franco F."/>
            <person name="Soanes D."/>
            <person name="Syed K."/>
            <person name="Tagua V.G."/>
            <person name="Talbot N.J."/>
            <person name="Thon M."/>
            <person name="De vries R.P."/>
            <person name="Wiebenga A."/>
            <person name="Yadav J.S."/>
            <person name="Braun E.L."/>
            <person name="Baker S."/>
            <person name="Garre V."/>
            <person name="Horwitz B."/>
            <person name="Torres-Martinez S."/>
            <person name="Idnurm A."/>
            <person name="Herrera-Estrella A."/>
            <person name="Gabaldon T."/>
            <person name="Grigoriev I.V."/>
        </authorList>
    </citation>
    <scope>NUCLEOTIDE SEQUENCE [LARGE SCALE GENOMIC DNA]</scope>
    <source>
        <strain evidence="3">NRRL 1555(-)</strain>
    </source>
</reference>
<keyword evidence="3" id="KW-1185">Reference proteome</keyword>
<evidence type="ECO:0000313" key="3">
    <source>
        <dbReference type="Proteomes" id="UP000077315"/>
    </source>
</evidence>
<feature type="region of interest" description="Disordered" evidence="1">
    <location>
        <begin position="1"/>
        <end position="138"/>
    </location>
</feature>
<dbReference type="RefSeq" id="XP_018298162.1">
    <property type="nucleotide sequence ID" value="XM_018434749.1"/>
</dbReference>